<dbReference type="Proteomes" id="UP001586593">
    <property type="component" value="Unassembled WGS sequence"/>
</dbReference>
<feature type="region of interest" description="Disordered" evidence="1">
    <location>
        <begin position="1"/>
        <end position="105"/>
    </location>
</feature>
<evidence type="ECO:0000313" key="2">
    <source>
        <dbReference type="EMBL" id="KAL1877361.1"/>
    </source>
</evidence>
<feature type="compositionally biased region" description="Basic and acidic residues" evidence="1">
    <location>
        <begin position="518"/>
        <end position="527"/>
    </location>
</feature>
<proteinExistence type="predicted"/>
<feature type="region of interest" description="Disordered" evidence="1">
    <location>
        <begin position="246"/>
        <end position="301"/>
    </location>
</feature>
<feature type="compositionally biased region" description="Pro residues" evidence="1">
    <location>
        <begin position="246"/>
        <end position="269"/>
    </location>
</feature>
<feature type="compositionally biased region" description="Basic residues" evidence="1">
    <location>
        <begin position="76"/>
        <end position="97"/>
    </location>
</feature>
<feature type="compositionally biased region" description="Polar residues" evidence="1">
    <location>
        <begin position="52"/>
        <end position="61"/>
    </location>
</feature>
<feature type="region of interest" description="Disordered" evidence="1">
    <location>
        <begin position="200"/>
        <end position="225"/>
    </location>
</feature>
<feature type="compositionally biased region" description="Low complexity" evidence="1">
    <location>
        <begin position="529"/>
        <end position="539"/>
    </location>
</feature>
<feature type="region of interest" description="Disordered" evidence="1">
    <location>
        <begin position="149"/>
        <end position="188"/>
    </location>
</feature>
<name>A0ABR3XNS3_9PEZI</name>
<sequence>MASSIAKIATTGNKDSQADVGSSRAGPPNHSDDNSQSGSEWGEANEGIDPSDSASTASRQDNVGGRVDDAPVARTSRPKRGHAKGHKDRPIHSHHRLPAPSEEPARASYYNGMPVNHHYSMVPYYSAFVPANAYAPSVPGRYAPTYRSLYDPPPSHTPHAELPFQYPAPPYVHHTTQKSPNPAPIPPPPPVVTGIPSAAPGMGGPAPPYGMPFQESHTNAPYPSPPGVGQVPYLVMPPPPFAPYAYPPPPRPPATELPDPPATPPPPPDTARERGLSEELEASMRKKDKEDMARRMEEMQKVRERKIREELEASIRKKAEEDMVRRIQDLQKAQEEARVEIEKAKEEAILVARRHLEQERRLEEEKGRAFQAQMAAVERETREKLEAEMKRRAEAEAAERVREAEMMKRAREAVLREMEDERRRAAEEAAAKELFRAQVRAEIRAEEAEAREEAAAAVAAREDEAPQRSPSDAARRSRRDTKTKTRTRPPSHSWSHVGVRSASDGEGSLRRATPPPSGRRDRVEVDVTRSASSHDSQSASRRDDDDDDWFPLKRQIQQLLREDIVRPIVEALSERVDRRSIGGILPMACPPPFYTDDSVGRRRRRHHARTSLYGSSRLARDSHFEPPSGSESESADDKTVRAYGYRRKRTTYGDSAGRSASPTRFAVPTDSSSHSRRSRSFSRHRPQPPWSDGYDVAPAGMPDRERAAHGEGVSDPETVSEAQAAEEANPAHGFQAPAAARDDDDASAGYSRSGDVVYQSRHRGYATNSKRDSPGVNKPSASFARAVPEGSVQIGVEHLQIVAIISTT</sequence>
<feature type="compositionally biased region" description="Basic and acidic residues" evidence="1">
    <location>
        <begin position="445"/>
        <end position="466"/>
    </location>
</feature>
<feature type="region of interest" description="Disordered" evidence="1">
    <location>
        <begin position="445"/>
        <end position="549"/>
    </location>
</feature>
<protein>
    <submittedName>
        <fullName evidence="2">Uncharacterized protein</fullName>
    </submittedName>
</protein>
<dbReference type="EMBL" id="JAZHXJ010000065">
    <property type="protein sequence ID" value="KAL1877361.1"/>
    <property type="molecule type" value="Genomic_DNA"/>
</dbReference>
<keyword evidence="3" id="KW-1185">Reference proteome</keyword>
<reference evidence="2 3" key="1">
    <citation type="journal article" date="2024" name="Commun. Biol.">
        <title>Comparative genomic analysis of thermophilic fungi reveals convergent evolutionary adaptations and gene losses.</title>
        <authorList>
            <person name="Steindorff A.S."/>
            <person name="Aguilar-Pontes M.V."/>
            <person name="Robinson A.J."/>
            <person name="Andreopoulos B."/>
            <person name="LaButti K."/>
            <person name="Kuo A."/>
            <person name="Mondo S."/>
            <person name="Riley R."/>
            <person name="Otillar R."/>
            <person name="Haridas S."/>
            <person name="Lipzen A."/>
            <person name="Grimwood J."/>
            <person name="Schmutz J."/>
            <person name="Clum A."/>
            <person name="Reid I.D."/>
            <person name="Moisan M.C."/>
            <person name="Butler G."/>
            <person name="Nguyen T.T.M."/>
            <person name="Dewar K."/>
            <person name="Conant G."/>
            <person name="Drula E."/>
            <person name="Henrissat B."/>
            <person name="Hansel C."/>
            <person name="Singer S."/>
            <person name="Hutchinson M.I."/>
            <person name="de Vries R.P."/>
            <person name="Natvig D.O."/>
            <person name="Powell A.J."/>
            <person name="Tsang A."/>
            <person name="Grigoriev I.V."/>
        </authorList>
    </citation>
    <scope>NUCLEOTIDE SEQUENCE [LARGE SCALE GENOMIC DNA]</scope>
    <source>
        <strain evidence="2 3">ATCC 24622</strain>
    </source>
</reference>
<organism evidence="2 3">
    <name type="scientific">Phialemonium thermophilum</name>
    <dbReference type="NCBI Taxonomy" id="223376"/>
    <lineage>
        <taxon>Eukaryota</taxon>
        <taxon>Fungi</taxon>
        <taxon>Dikarya</taxon>
        <taxon>Ascomycota</taxon>
        <taxon>Pezizomycotina</taxon>
        <taxon>Sordariomycetes</taxon>
        <taxon>Sordariomycetidae</taxon>
        <taxon>Cephalothecales</taxon>
        <taxon>Cephalothecaceae</taxon>
        <taxon>Phialemonium</taxon>
    </lineage>
</organism>
<feature type="compositionally biased region" description="Basic residues" evidence="1">
    <location>
        <begin position="674"/>
        <end position="686"/>
    </location>
</feature>
<accession>A0ABR3XNS3</accession>
<feature type="region of interest" description="Disordered" evidence="1">
    <location>
        <begin position="582"/>
        <end position="782"/>
    </location>
</feature>
<evidence type="ECO:0000313" key="3">
    <source>
        <dbReference type="Proteomes" id="UP001586593"/>
    </source>
</evidence>
<comment type="caution">
    <text evidence="2">The sequence shown here is derived from an EMBL/GenBank/DDBJ whole genome shotgun (WGS) entry which is preliminary data.</text>
</comment>
<evidence type="ECO:0000256" key="1">
    <source>
        <dbReference type="SAM" id="MobiDB-lite"/>
    </source>
</evidence>
<gene>
    <name evidence="2" type="ORF">VTK73DRAFT_8656</name>
</gene>
<feature type="compositionally biased region" description="Basic residues" evidence="1">
    <location>
        <begin position="476"/>
        <end position="489"/>
    </location>
</feature>
<feature type="compositionally biased region" description="Basic and acidic residues" evidence="1">
    <location>
        <begin position="270"/>
        <end position="301"/>
    </location>
</feature>